<dbReference type="InterPro" id="IPR012368">
    <property type="entry name" value="OxRdtase_Mopterin-bd_su_IorB"/>
</dbReference>
<dbReference type="Proteomes" id="UP001494588">
    <property type="component" value="Unassembled WGS sequence"/>
</dbReference>
<evidence type="ECO:0000313" key="3">
    <source>
        <dbReference type="Proteomes" id="UP001494588"/>
    </source>
</evidence>
<dbReference type="InterPro" id="IPR008274">
    <property type="entry name" value="AldOxase/xan_DH_MoCoBD1"/>
</dbReference>
<dbReference type="InterPro" id="IPR046867">
    <property type="entry name" value="AldOxase/xan_DH_MoCoBD2"/>
</dbReference>
<accession>A0ABU9Q3X5</accession>
<sequence length="772" mass="83478">MLKRRTFLLGGVGAAGALVIGWSALPPRQRLVASEPIPVRPGEAALNGYVKIAADNTVTVLMCRTEMGQGVHTGLAMLVAEELDANWADIRVANAPLDNTYDNIYNNIENVVGDLPFRPDDDGVFKEAVVWLTRKLARDFGTQMTGGSSTINDLWQPMREAGACARAMLIAAAAERWDVKAADCRIEKGVVLHDAGHKAAFGQLALEAARQPLPRKPVLKDPEKFQLIGKPVTRVEAASKLDGSAIFGIDVVPDGLLYASIAMCPTLGGTVAHFNGSAAGSLPGVHKVFAVDAYNGGTGGVAVIAENMFIAMSALDVLKVDWHDGPTKGLTNADIEQRLAHALDESNGHAWYSHGDVDSALSRAAHTLKAEYRAPYLAHAPLEPVNCTAQVRDGKATVWAATQVPAVARMHVAHLLGMSTDNVDLQQQMPGGAFGRRLEVDYIMQAVAIAREAQGRPVQTLWTRQQDMRHDFYRPACVSRFQAGLDDQGQLIAWHNTSVSQSIVAKWLARNYRIPDLGINFDKTVSEGSFDQPYEMPNVWIGQRVIDLPMPVGFWRSVGHSHQAFFIESFIDELAALARKDPVAFRVGLLTKHPRHLAVLQKVADMSGWKMPAVWSDKGVRRARGVALHEAFGSVVGQVVHISQQKDGTVKVEHVYCAIDCGLPVNPNLIRQQVEGAIVFGLSAAFKEEITLKDGAVVESLYSEFDVVRMDECPDISVEIMPSKSHPQGVGESAVPPVAPAVANALYALTGTRDYALPLKTKLYAGGATCSS</sequence>
<reference evidence="2 3" key="1">
    <citation type="submission" date="2024-01" db="EMBL/GenBank/DDBJ databases">
        <title>The diversity of rhizobia nodulating Mimosa spp. in eleven states of Brazil covering several biomes is determined by host plant, location, and edaphic factors.</title>
        <authorList>
            <person name="Rouws L."/>
            <person name="Barauna A."/>
            <person name="Beukes C."/>
            <person name="De Faria S.M."/>
            <person name="Gross E."/>
            <person name="Dos Reis Junior F.B."/>
            <person name="Simon M."/>
            <person name="Maluk M."/>
            <person name="Odee D.W."/>
            <person name="Kenicer G."/>
            <person name="Young J.P.W."/>
            <person name="Reis V.M."/>
            <person name="Zilli J."/>
            <person name="James E.K."/>
        </authorList>
    </citation>
    <scope>NUCLEOTIDE SEQUENCE [LARGE SCALE GENOMIC DNA]</scope>
    <source>
        <strain evidence="2 3">JPY77</strain>
    </source>
</reference>
<dbReference type="RefSeq" id="WP_201648595.1">
    <property type="nucleotide sequence ID" value="NZ_CAJHCS010000002.1"/>
</dbReference>
<dbReference type="Pfam" id="PF02738">
    <property type="entry name" value="MoCoBD_1"/>
    <property type="match status" value="1"/>
</dbReference>
<comment type="caution">
    <text evidence="2">The sequence shown here is derived from an EMBL/GenBank/DDBJ whole genome shotgun (WGS) entry which is preliminary data.</text>
</comment>
<dbReference type="InterPro" id="IPR000674">
    <property type="entry name" value="Ald_Oxase/Xan_DH_a/b"/>
</dbReference>
<dbReference type="Pfam" id="PF20256">
    <property type="entry name" value="MoCoBD_2"/>
    <property type="match status" value="2"/>
</dbReference>
<dbReference type="PROSITE" id="PS51318">
    <property type="entry name" value="TAT"/>
    <property type="match status" value="1"/>
</dbReference>
<feature type="domain" description="Aldehyde oxidase/xanthine dehydrogenase a/b hammerhead" evidence="1">
    <location>
        <begin position="242"/>
        <end position="326"/>
    </location>
</feature>
<dbReference type="InterPro" id="IPR052516">
    <property type="entry name" value="N-heterocyclic_Hydroxylase"/>
</dbReference>
<protein>
    <submittedName>
        <fullName evidence="2">Molybdopterin cofactor-binding domain-containing protein</fullName>
    </submittedName>
</protein>
<evidence type="ECO:0000259" key="1">
    <source>
        <dbReference type="SMART" id="SM01008"/>
    </source>
</evidence>
<proteinExistence type="predicted"/>
<dbReference type="EMBL" id="JAZHGC010000001">
    <property type="protein sequence ID" value="MEM5284139.1"/>
    <property type="molecule type" value="Genomic_DNA"/>
</dbReference>
<gene>
    <name evidence="2" type="ORF">V4C55_00410</name>
</gene>
<dbReference type="InterPro" id="IPR006311">
    <property type="entry name" value="TAT_signal"/>
</dbReference>
<dbReference type="Gene3D" id="3.30.365.10">
    <property type="entry name" value="Aldehyde oxidase/xanthine dehydrogenase, molybdopterin binding domain"/>
    <property type="match status" value="4"/>
</dbReference>
<dbReference type="PIRSF" id="PIRSF036389">
    <property type="entry name" value="IOR_B"/>
    <property type="match status" value="1"/>
</dbReference>
<organism evidence="2 3">
    <name type="scientific">Paraburkholderia sabiae</name>
    <dbReference type="NCBI Taxonomy" id="273251"/>
    <lineage>
        <taxon>Bacteria</taxon>
        <taxon>Pseudomonadati</taxon>
        <taxon>Pseudomonadota</taxon>
        <taxon>Betaproteobacteria</taxon>
        <taxon>Burkholderiales</taxon>
        <taxon>Burkholderiaceae</taxon>
        <taxon>Paraburkholderia</taxon>
    </lineage>
</organism>
<evidence type="ECO:0000313" key="2">
    <source>
        <dbReference type="EMBL" id="MEM5284139.1"/>
    </source>
</evidence>
<dbReference type="PANTHER" id="PTHR47495:SF2">
    <property type="entry name" value="ALDEHYDE DEHYDROGENASE"/>
    <property type="match status" value="1"/>
</dbReference>
<keyword evidence="3" id="KW-1185">Reference proteome</keyword>
<dbReference type="PANTHER" id="PTHR47495">
    <property type="entry name" value="ALDEHYDE DEHYDROGENASE"/>
    <property type="match status" value="1"/>
</dbReference>
<dbReference type="InterPro" id="IPR037165">
    <property type="entry name" value="AldOxase/xan_DH_Mopterin-bd_sf"/>
</dbReference>
<dbReference type="SUPFAM" id="SSF56003">
    <property type="entry name" value="Molybdenum cofactor-binding domain"/>
    <property type="match status" value="2"/>
</dbReference>
<dbReference type="Gene3D" id="3.90.1170.50">
    <property type="entry name" value="Aldehyde oxidase/xanthine dehydrogenase, a/b hammerhead"/>
    <property type="match status" value="1"/>
</dbReference>
<name>A0ABU9Q3X5_9BURK</name>
<dbReference type="SMART" id="SM01008">
    <property type="entry name" value="Ald_Xan_dh_C"/>
    <property type="match status" value="1"/>
</dbReference>